<evidence type="ECO:0000313" key="6">
    <source>
        <dbReference type="Proteomes" id="UP000430368"/>
    </source>
</evidence>
<dbReference type="RefSeq" id="WP_160031027.1">
    <property type="nucleotide sequence ID" value="NZ_CP041764.1"/>
</dbReference>
<dbReference type="Gene3D" id="3.40.50.720">
    <property type="entry name" value="NAD(P)-binding Rossmann-like Domain"/>
    <property type="match status" value="1"/>
</dbReference>
<dbReference type="InterPro" id="IPR057326">
    <property type="entry name" value="KR_dom"/>
</dbReference>
<keyword evidence="2" id="KW-0560">Oxidoreductase</keyword>
<dbReference type="InterPro" id="IPR002347">
    <property type="entry name" value="SDR_fam"/>
</dbReference>
<dbReference type="SMART" id="SM00822">
    <property type="entry name" value="PKS_KR"/>
    <property type="match status" value="1"/>
</dbReference>
<dbReference type="PROSITE" id="PS00061">
    <property type="entry name" value="ADH_SHORT"/>
    <property type="match status" value="1"/>
</dbReference>
<dbReference type="Proteomes" id="UP000430368">
    <property type="component" value="Chromosome"/>
</dbReference>
<proteinExistence type="inferred from homology"/>
<evidence type="ECO:0000313" key="5">
    <source>
        <dbReference type="EMBL" id="QHA89415.1"/>
    </source>
</evidence>
<protein>
    <submittedName>
        <fullName evidence="5">SDR family oxidoreductase</fullName>
    </submittedName>
</protein>
<sequence>MKDTTSVLITGASTGIGAVYADRFARRGHNLILVARDTTRMAALAERLREQYNVSIDILPADLSQPSEVENVAQRLRDDEDITVLVNNAGMGLSGSFTSQTAADIDRMIAVNLSAVVRLAHAVAPRLAAAGNGAIINIGSVVGLAPELGLTAYGATKAFVQFLSQGLSLELAPQGVYVQAVLPAVTRTEIWQRSGADITTMSGVMEASDLVDAALAGFDRREPLTIPPLHDERLWTEFDQARQAMLPNFQQAQPAPRYTRDTE</sequence>
<name>A0ABX6GT11_9GAMM</name>
<evidence type="ECO:0000256" key="3">
    <source>
        <dbReference type="RuleBase" id="RU000363"/>
    </source>
</evidence>
<dbReference type="EMBL" id="CP041764">
    <property type="protein sequence ID" value="QHA89415.1"/>
    <property type="molecule type" value="Genomic_DNA"/>
</dbReference>
<dbReference type="PIRSF" id="PIRSF000126">
    <property type="entry name" value="11-beta-HSD1"/>
    <property type="match status" value="1"/>
</dbReference>
<reference evidence="5 6" key="1">
    <citation type="submission" date="2019-07" db="EMBL/GenBank/DDBJ databases">
        <title>Serratia dokdonensis sp. nov., an elicitor of systemic resistance in Nicotiana Tabacum.</title>
        <authorList>
            <person name="Son J.-S."/>
            <person name="Hwang Y.-J."/>
            <person name="Lee S.-Y."/>
            <person name="Ghim S.-Y."/>
        </authorList>
    </citation>
    <scope>NUCLEOTIDE SEQUENCE [LARGE SCALE GENOMIC DNA]</scope>
    <source>
        <strain evidence="5 6">KUDC3025</strain>
    </source>
</reference>
<dbReference type="PANTHER" id="PTHR42901:SF1">
    <property type="entry name" value="ALCOHOL DEHYDROGENASE"/>
    <property type="match status" value="1"/>
</dbReference>
<evidence type="ECO:0000256" key="1">
    <source>
        <dbReference type="ARBA" id="ARBA00006484"/>
    </source>
</evidence>
<dbReference type="InterPro" id="IPR036291">
    <property type="entry name" value="NAD(P)-bd_dom_sf"/>
</dbReference>
<dbReference type="SUPFAM" id="SSF51735">
    <property type="entry name" value="NAD(P)-binding Rossmann-fold domains"/>
    <property type="match status" value="1"/>
</dbReference>
<dbReference type="PRINTS" id="PR00081">
    <property type="entry name" value="GDHRDH"/>
</dbReference>
<keyword evidence="6" id="KW-1185">Reference proteome</keyword>
<accession>A0ABX6GT11</accession>
<feature type="domain" description="Ketoreductase" evidence="4">
    <location>
        <begin position="5"/>
        <end position="175"/>
    </location>
</feature>
<dbReference type="InterPro" id="IPR020904">
    <property type="entry name" value="Sc_DH/Rdtase_CS"/>
</dbReference>
<organism evidence="5 6">
    <name type="scientific">Serratia rhizosphaerae</name>
    <dbReference type="NCBI Taxonomy" id="2597702"/>
    <lineage>
        <taxon>Bacteria</taxon>
        <taxon>Pseudomonadati</taxon>
        <taxon>Pseudomonadota</taxon>
        <taxon>Gammaproteobacteria</taxon>
        <taxon>Enterobacterales</taxon>
        <taxon>Yersiniaceae</taxon>
        <taxon>Serratia</taxon>
    </lineage>
</organism>
<dbReference type="CDD" id="cd05233">
    <property type="entry name" value="SDR_c"/>
    <property type="match status" value="1"/>
</dbReference>
<evidence type="ECO:0000259" key="4">
    <source>
        <dbReference type="SMART" id="SM00822"/>
    </source>
</evidence>
<gene>
    <name evidence="5" type="ORF">FO014_21835</name>
</gene>
<dbReference type="PRINTS" id="PR00080">
    <property type="entry name" value="SDRFAMILY"/>
</dbReference>
<comment type="similarity">
    <text evidence="1 3">Belongs to the short-chain dehydrogenases/reductases (SDR) family.</text>
</comment>
<evidence type="ECO:0000256" key="2">
    <source>
        <dbReference type="ARBA" id="ARBA00023002"/>
    </source>
</evidence>
<dbReference type="Pfam" id="PF00106">
    <property type="entry name" value="adh_short"/>
    <property type="match status" value="1"/>
</dbReference>
<dbReference type="PANTHER" id="PTHR42901">
    <property type="entry name" value="ALCOHOL DEHYDROGENASE"/>
    <property type="match status" value="1"/>
</dbReference>